<dbReference type="InParanoid" id="A0A066VKI0"/>
<dbReference type="EMBL" id="JMSN01000109">
    <property type="protein sequence ID" value="KDN39085.1"/>
    <property type="molecule type" value="Genomic_DNA"/>
</dbReference>
<proteinExistence type="predicted"/>
<organism evidence="3 4">
    <name type="scientific">Tilletiaria anomala (strain ATCC 24038 / CBS 436.72 / UBC 951)</name>
    <dbReference type="NCBI Taxonomy" id="1037660"/>
    <lineage>
        <taxon>Eukaryota</taxon>
        <taxon>Fungi</taxon>
        <taxon>Dikarya</taxon>
        <taxon>Basidiomycota</taxon>
        <taxon>Ustilaginomycotina</taxon>
        <taxon>Exobasidiomycetes</taxon>
        <taxon>Georgefischeriales</taxon>
        <taxon>Tilletiariaceae</taxon>
        <taxon>Tilletiaria</taxon>
    </lineage>
</organism>
<dbReference type="STRING" id="1037660.A0A066VKI0"/>
<feature type="domain" description="Peroxisomal multifunctional enzyme type 2-like N-terminal" evidence="2">
    <location>
        <begin position="27"/>
        <end position="163"/>
    </location>
</feature>
<gene>
    <name evidence="3" type="ORF">K437DRAFT_270392</name>
</gene>
<evidence type="ECO:0000313" key="4">
    <source>
        <dbReference type="Proteomes" id="UP000027361"/>
    </source>
</evidence>
<dbReference type="Pfam" id="PF01575">
    <property type="entry name" value="MaoC_dehydratas"/>
    <property type="match status" value="1"/>
</dbReference>
<name>A0A066VKI0_TILAU</name>
<dbReference type="GO" id="GO:0044594">
    <property type="term" value="F:17-beta-hydroxysteroid dehydrogenase (NAD+) activity"/>
    <property type="evidence" value="ECO:0007669"/>
    <property type="project" value="TreeGrafter"/>
</dbReference>
<dbReference type="Pfam" id="PF22622">
    <property type="entry name" value="MFE-2_hydrat-2_N"/>
    <property type="match status" value="1"/>
</dbReference>
<feature type="domain" description="MaoC-like" evidence="1">
    <location>
        <begin position="188"/>
        <end position="292"/>
    </location>
</feature>
<dbReference type="OMA" id="FKHTDQE"/>
<sequence length="326" mass="34683">MSTSEPKQEVNFDLSVGFTSPDQPVSWNRRDLLLYAAGIGAGPEDLEYTYEALDSFRAFPTYPLVLSLKGEAQDTTIFSEMVSSRAGTPGFPVLDPNTIVHGEQSIEIIRPLPIVSGPGWKLRKRVCAVHDKGNALILETEIKLISPVGAVHAVMIAATFYRGGGQGTGYSRSIIRKPPGAGKPPACAPDLTLSEKTTPAQAVLYRLSGDYNPLHIDPQIGARGGLGGVILHGLCSYGHAARAVLRTVEPQDGKRGAPAAQLKMLNARFTSPVKPGDELETKVWKVGEKEGAIELLFEQTIVGGKKSLAGYAQVIPASAAQCGAKL</sequence>
<dbReference type="GO" id="GO:0006635">
    <property type="term" value="P:fatty acid beta-oxidation"/>
    <property type="evidence" value="ECO:0007669"/>
    <property type="project" value="TreeGrafter"/>
</dbReference>
<evidence type="ECO:0000313" key="3">
    <source>
        <dbReference type="EMBL" id="KDN39085.1"/>
    </source>
</evidence>
<dbReference type="GO" id="GO:0003857">
    <property type="term" value="F:(3S)-3-hydroxyacyl-CoA dehydrogenase (NAD+) activity"/>
    <property type="evidence" value="ECO:0007669"/>
    <property type="project" value="TreeGrafter"/>
</dbReference>
<evidence type="ECO:0000259" key="2">
    <source>
        <dbReference type="Pfam" id="PF22622"/>
    </source>
</evidence>
<reference evidence="3 4" key="1">
    <citation type="submission" date="2014-05" db="EMBL/GenBank/DDBJ databases">
        <title>Draft genome sequence of a rare smut relative, Tilletiaria anomala UBC 951.</title>
        <authorList>
            <consortium name="DOE Joint Genome Institute"/>
            <person name="Toome M."/>
            <person name="Kuo A."/>
            <person name="Henrissat B."/>
            <person name="Lipzen A."/>
            <person name="Tritt A."/>
            <person name="Yoshinaga Y."/>
            <person name="Zane M."/>
            <person name="Barry K."/>
            <person name="Grigoriev I.V."/>
            <person name="Spatafora J.W."/>
            <person name="Aimea M.C."/>
        </authorList>
    </citation>
    <scope>NUCLEOTIDE SEQUENCE [LARGE SCALE GENOMIC DNA]</scope>
    <source>
        <strain evidence="3 4">UBC 951</strain>
    </source>
</reference>
<dbReference type="RefSeq" id="XP_013240920.1">
    <property type="nucleotide sequence ID" value="XM_013385466.1"/>
</dbReference>
<dbReference type="GO" id="GO:0005777">
    <property type="term" value="C:peroxisome"/>
    <property type="evidence" value="ECO:0007669"/>
    <property type="project" value="TreeGrafter"/>
</dbReference>
<dbReference type="GO" id="GO:0004300">
    <property type="term" value="F:enoyl-CoA hydratase activity"/>
    <property type="evidence" value="ECO:0007669"/>
    <property type="project" value="TreeGrafter"/>
</dbReference>
<protein>
    <submittedName>
        <fullName evidence="3">Uncharacterized protein</fullName>
    </submittedName>
</protein>
<dbReference type="Gene3D" id="3.10.129.10">
    <property type="entry name" value="Hotdog Thioesterase"/>
    <property type="match status" value="1"/>
</dbReference>
<dbReference type="GeneID" id="25266172"/>
<dbReference type="PANTHER" id="PTHR13078:SF57">
    <property type="entry name" value="DEHYDRATASE, PUTATIVE (AFU_ORTHOLOGUE AFUA_5G00640)-RELATED"/>
    <property type="match status" value="1"/>
</dbReference>
<comment type="caution">
    <text evidence="3">The sequence shown here is derived from an EMBL/GenBank/DDBJ whole genome shotgun (WGS) entry which is preliminary data.</text>
</comment>
<accession>A0A066VKI0</accession>
<dbReference type="AlphaFoldDB" id="A0A066VKI0"/>
<dbReference type="OrthoDB" id="60204at2759"/>
<dbReference type="InterPro" id="IPR002539">
    <property type="entry name" value="MaoC-like_dom"/>
</dbReference>
<dbReference type="PANTHER" id="PTHR13078">
    <property type="entry name" value="PEROXISOMAL MULTIFUNCTIONAL ENZYME TYPE 2-RELATED"/>
    <property type="match status" value="1"/>
</dbReference>
<dbReference type="Proteomes" id="UP000027361">
    <property type="component" value="Unassembled WGS sequence"/>
</dbReference>
<dbReference type="SUPFAM" id="SSF54637">
    <property type="entry name" value="Thioesterase/thiol ester dehydrase-isomerase"/>
    <property type="match status" value="2"/>
</dbReference>
<dbReference type="InterPro" id="IPR054357">
    <property type="entry name" value="MFE-2_N"/>
</dbReference>
<evidence type="ECO:0000259" key="1">
    <source>
        <dbReference type="Pfam" id="PF01575"/>
    </source>
</evidence>
<dbReference type="InterPro" id="IPR029069">
    <property type="entry name" value="HotDog_dom_sf"/>
</dbReference>
<dbReference type="HOGENOM" id="CLU_040078_0_1_1"/>
<keyword evidence="4" id="KW-1185">Reference proteome</keyword>